<protein>
    <submittedName>
        <fullName evidence="1">Uncharacterized protein</fullName>
    </submittedName>
</protein>
<sequence length="63" mass="7152">MDKAEQRRKQREVKIAAMNAALEKNSDSTSFKGFSSGKRTIPSYDMIQSKGLQDDEGEKTIWI</sequence>
<dbReference type="Proteomes" id="UP001642360">
    <property type="component" value="Unassembled WGS sequence"/>
</dbReference>
<comment type="caution">
    <text evidence="1">The sequence shown here is derived from an EMBL/GenBank/DDBJ whole genome shotgun (WGS) entry which is preliminary data.</text>
</comment>
<evidence type="ECO:0000313" key="2">
    <source>
        <dbReference type="Proteomes" id="UP001642360"/>
    </source>
</evidence>
<evidence type="ECO:0000313" key="1">
    <source>
        <dbReference type="EMBL" id="CAK9133319.1"/>
    </source>
</evidence>
<dbReference type="AlphaFoldDB" id="A0ABC8QL23"/>
<name>A0ABC8QL23_9AQUA</name>
<reference evidence="1 2" key="1">
    <citation type="submission" date="2024-02" db="EMBL/GenBank/DDBJ databases">
        <authorList>
            <person name="Vignale AGUSTIN F."/>
            <person name="Sosa J E."/>
            <person name="Modenutti C."/>
        </authorList>
    </citation>
    <scope>NUCLEOTIDE SEQUENCE [LARGE SCALE GENOMIC DNA]</scope>
</reference>
<keyword evidence="2" id="KW-1185">Reference proteome</keyword>
<proteinExistence type="predicted"/>
<dbReference type="EMBL" id="CAUOFW020000002">
    <property type="protein sequence ID" value="CAK9133319.1"/>
    <property type="molecule type" value="Genomic_DNA"/>
</dbReference>
<accession>A0ABC8QL23</accession>
<gene>
    <name evidence="1" type="ORF">ILEXP_LOCUS218</name>
</gene>
<organism evidence="1 2">
    <name type="scientific">Ilex paraguariensis</name>
    <name type="common">yerba mate</name>
    <dbReference type="NCBI Taxonomy" id="185542"/>
    <lineage>
        <taxon>Eukaryota</taxon>
        <taxon>Viridiplantae</taxon>
        <taxon>Streptophyta</taxon>
        <taxon>Embryophyta</taxon>
        <taxon>Tracheophyta</taxon>
        <taxon>Spermatophyta</taxon>
        <taxon>Magnoliopsida</taxon>
        <taxon>eudicotyledons</taxon>
        <taxon>Gunneridae</taxon>
        <taxon>Pentapetalae</taxon>
        <taxon>asterids</taxon>
        <taxon>campanulids</taxon>
        <taxon>Aquifoliales</taxon>
        <taxon>Aquifoliaceae</taxon>
        <taxon>Ilex</taxon>
    </lineage>
</organism>